<dbReference type="OrthoDB" id="255599at2157"/>
<evidence type="ECO:0008006" key="3">
    <source>
        <dbReference type="Google" id="ProtNLM"/>
    </source>
</evidence>
<keyword evidence="2" id="KW-1185">Reference proteome</keyword>
<name>A0A6B0SLT6_9EURY</name>
<reference evidence="1 2" key="1">
    <citation type="submission" date="2019-12" db="EMBL/GenBank/DDBJ databases">
        <title>Isolation and characterization of three novel carbon monoxide-oxidizing members of Halobacteria from salione crusts and soils.</title>
        <authorList>
            <person name="Myers M.R."/>
            <person name="King G.M."/>
        </authorList>
    </citation>
    <scope>NUCLEOTIDE SEQUENCE [LARGE SCALE GENOMIC DNA]</scope>
    <source>
        <strain evidence="1 2">PCN9</strain>
    </source>
</reference>
<evidence type="ECO:0000313" key="1">
    <source>
        <dbReference type="EMBL" id="MXR22217.1"/>
    </source>
</evidence>
<protein>
    <recommendedName>
        <fullName evidence="3">Rubrerythrin-like domain-containing protein</fullName>
    </recommendedName>
</protein>
<sequence length="46" mass="5198">MMYECAECQHMARLPGCETNRTTRECPVCGDVTAWRVAFENEGVSD</sequence>
<dbReference type="EMBL" id="WUUU01000222">
    <property type="protein sequence ID" value="MXR22217.1"/>
    <property type="molecule type" value="Genomic_DNA"/>
</dbReference>
<evidence type="ECO:0000313" key="2">
    <source>
        <dbReference type="Proteomes" id="UP000471521"/>
    </source>
</evidence>
<dbReference type="Proteomes" id="UP000471521">
    <property type="component" value="Unassembled WGS sequence"/>
</dbReference>
<dbReference type="AlphaFoldDB" id="A0A6B0SLT6"/>
<organism evidence="1 2">
    <name type="scientific">Halobacterium bonnevillei</name>
    <dbReference type="NCBI Taxonomy" id="2692200"/>
    <lineage>
        <taxon>Archaea</taxon>
        <taxon>Methanobacteriati</taxon>
        <taxon>Methanobacteriota</taxon>
        <taxon>Stenosarchaea group</taxon>
        <taxon>Halobacteria</taxon>
        <taxon>Halobacteriales</taxon>
        <taxon>Halobacteriaceae</taxon>
        <taxon>Halobacterium</taxon>
    </lineage>
</organism>
<proteinExistence type="predicted"/>
<comment type="caution">
    <text evidence="1">The sequence shown here is derived from an EMBL/GenBank/DDBJ whole genome shotgun (WGS) entry which is preliminary data.</text>
</comment>
<dbReference type="RefSeq" id="WP_159527591.1">
    <property type="nucleotide sequence ID" value="NZ_WUUU01000222.1"/>
</dbReference>
<gene>
    <name evidence="1" type="ORF">GRX66_17070</name>
</gene>
<accession>A0A6B0SLT6</accession>